<evidence type="ECO:0000256" key="1">
    <source>
        <dbReference type="SAM" id="Phobius"/>
    </source>
</evidence>
<comment type="caution">
    <text evidence="2">The sequence shown here is derived from an EMBL/GenBank/DDBJ whole genome shotgun (WGS) entry which is preliminary data.</text>
</comment>
<reference evidence="2" key="2">
    <citation type="submission" date="2023-02" db="EMBL/GenBank/DDBJ databases">
        <authorList>
            <person name="Rayyan A."/>
            <person name="Meyer T."/>
            <person name="Kyndt J.A."/>
        </authorList>
    </citation>
    <scope>NUCLEOTIDE SEQUENCE</scope>
    <source>
        <strain evidence="2">DSM 9987</strain>
    </source>
</reference>
<keyword evidence="1" id="KW-0472">Membrane</keyword>
<evidence type="ECO:0000313" key="3">
    <source>
        <dbReference type="Proteomes" id="UP001165652"/>
    </source>
</evidence>
<feature type="transmembrane region" description="Helical" evidence="1">
    <location>
        <begin position="46"/>
        <end position="65"/>
    </location>
</feature>
<dbReference type="Proteomes" id="UP001165652">
    <property type="component" value="Unassembled WGS sequence"/>
</dbReference>
<evidence type="ECO:0000313" key="2">
    <source>
        <dbReference type="EMBL" id="MDC7787782.1"/>
    </source>
</evidence>
<keyword evidence="1" id="KW-1133">Transmembrane helix</keyword>
<accession>A0ABT5JDS8</accession>
<gene>
    <name evidence="2" type="ORF">PQJ73_18990</name>
</gene>
<organism evidence="2 3">
    <name type="scientific">Rhodoplanes tepidamans</name>
    <name type="common">Rhodoplanes cryptolactis</name>
    <dbReference type="NCBI Taxonomy" id="200616"/>
    <lineage>
        <taxon>Bacteria</taxon>
        <taxon>Pseudomonadati</taxon>
        <taxon>Pseudomonadota</taxon>
        <taxon>Alphaproteobacteria</taxon>
        <taxon>Hyphomicrobiales</taxon>
        <taxon>Nitrobacteraceae</taxon>
        <taxon>Rhodoplanes</taxon>
    </lineage>
</organism>
<feature type="transmembrane region" description="Helical" evidence="1">
    <location>
        <begin position="20"/>
        <end position="40"/>
    </location>
</feature>
<keyword evidence="1" id="KW-0812">Transmembrane</keyword>
<protein>
    <submittedName>
        <fullName evidence="2">Uncharacterized protein</fullName>
    </submittedName>
</protein>
<dbReference type="RefSeq" id="WP_272778621.1">
    <property type="nucleotide sequence ID" value="NZ_JAQQLI010000032.1"/>
</dbReference>
<keyword evidence="3" id="KW-1185">Reference proteome</keyword>
<sequence length="109" mass="11359">MAPVKTAPGWHKPALRMPRLALLLAVLSAAVTVPLALFAWLMPPTVVMSCFALLSVVFAAALAVADRIAGPQRQADQPTLRDIAGAFALAAATASVLADIDDTARWLGL</sequence>
<name>A0ABT5JDS8_RHOTP</name>
<proteinExistence type="predicted"/>
<reference evidence="2" key="1">
    <citation type="journal article" date="2023" name="Microbiol Resour">
        <title>Genome Sequences of Rhodoplanes serenus and Two Thermotolerant Strains, Rhodoplanes tepidamans and 'Rhodoplanes cryptolactis,' Further Refine the Genus.</title>
        <authorList>
            <person name="Rayyan A.A."/>
            <person name="Kyndt J.A."/>
        </authorList>
    </citation>
    <scope>NUCLEOTIDE SEQUENCE</scope>
    <source>
        <strain evidence="2">DSM 9987</strain>
    </source>
</reference>
<dbReference type="EMBL" id="JAQQLI010000032">
    <property type="protein sequence ID" value="MDC7787782.1"/>
    <property type="molecule type" value="Genomic_DNA"/>
</dbReference>